<evidence type="ECO:0000313" key="2">
    <source>
        <dbReference type="EMBL" id="VAI35732.1"/>
    </source>
</evidence>
<organism evidence="2 3">
    <name type="scientific">Triticum turgidum subsp. durum</name>
    <name type="common">Durum wheat</name>
    <name type="synonym">Triticum durum</name>
    <dbReference type="NCBI Taxonomy" id="4567"/>
    <lineage>
        <taxon>Eukaryota</taxon>
        <taxon>Viridiplantae</taxon>
        <taxon>Streptophyta</taxon>
        <taxon>Embryophyta</taxon>
        <taxon>Tracheophyta</taxon>
        <taxon>Spermatophyta</taxon>
        <taxon>Magnoliopsida</taxon>
        <taxon>Liliopsida</taxon>
        <taxon>Poales</taxon>
        <taxon>Poaceae</taxon>
        <taxon>BOP clade</taxon>
        <taxon>Pooideae</taxon>
        <taxon>Triticodae</taxon>
        <taxon>Triticeae</taxon>
        <taxon>Triticinae</taxon>
        <taxon>Triticum</taxon>
    </lineage>
</organism>
<evidence type="ECO:0000259" key="1">
    <source>
        <dbReference type="Pfam" id="PF03478"/>
    </source>
</evidence>
<proteinExistence type="predicted"/>
<dbReference type="Proteomes" id="UP000324705">
    <property type="component" value="Chromosome 5B"/>
</dbReference>
<dbReference type="EMBL" id="LT934120">
    <property type="protein sequence ID" value="VAI35732.1"/>
    <property type="molecule type" value="Genomic_DNA"/>
</dbReference>
<dbReference type="PANTHER" id="PTHR44259">
    <property type="entry name" value="OS07G0183000 PROTEIN-RELATED"/>
    <property type="match status" value="1"/>
</dbReference>
<sequence>MAAPSTLRRSPRLQARLQQGRITELPSDLLRCIAQRLPSGQDVASFRLTGRLWRDAVPLRGFAPLLMLPESQDGSATFYRPSDGKILTASLPDLQGKVVCGSSRWWLALVDEAASVTLLNPFTGATVALPPADNKLGAVCFRKLSMDVDGRWVVHSSPNYNEVRAITLSETRELLFRNIVLSSQPDSPGCVAMAQLPSSFSVAFCRVGVDRSWTFLHADLTCRIRSVVHCHGSMFLAIGESLGISICYLAGATPSVVALWRCFISPEWICPRSYLQVDGKLHLVGTVLENNTRHTRVYKCDVFAGKRMWSRVMDIGHQTLFVSNIFMSGHGGASIAGLTMNYVYFSEHLDGRQEDPDHKLEIYNIANGRPELLTYKKKVQGFSEALCWIQPKPNLWRQGGHANE</sequence>
<reference evidence="2 3" key="1">
    <citation type="submission" date="2017-09" db="EMBL/GenBank/DDBJ databases">
        <authorList>
            <consortium name="International Durum Wheat Genome Sequencing Consortium (IDWGSC)"/>
            <person name="Milanesi L."/>
        </authorList>
    </citation>
    <scope>NUCLEOTIDE SEQUENCE [LARGE SCALE GENOMIC DNA]</scope>
    <source>
        <strain evidence="3">cv. Svevo</strain>
    </source>
</reference>
<gene>
    <name evidence="2" type="ORF">TRITD_5Bv1G184510</name>
</gene>
<dbReference type="InterPro" id="IPR005174">
    <property type="entry name" value="KIB1-4_b-propeller"/>
</dbReference>
<dbReference type="InterPro" id="IPR050942">
    <property type="entry name" value="F-box_BR-signaling"/>
</dbReference>
<accession>A0A9R1APT4</accession>
<protein>
    <recommendedName>
        <fullName evidence="1">KIB1-4 beta-propeller domain-containing protein</fullName>
    </recommendedName>
</protein>
<evidence type="ECO:0000313" key="3">
    <source>
        <dbReference type="Proteomes" id="UP000324705"/>
    </source>
</evidence>
<dbReference type="Gramene" id="TRITD5Bv1G184510.1">
    <property type="protein sequence ID" value="TRITD5Bv1G184510.1"/>
    <property type="gene ID" value="TRITD5Bv1G184510"/>
</dbReference>
<name>A0A9R1APT4_TRITD</name>
<dbReference type="Pfam" id="PF03478">
    <property type="entry name" value="Beta-prop_KIB1-4"/>
    <property type="match status" value="1"/>
</dbReference>
<feature type="domain" description="KIB1-4 beta-propeller" evidence="1">
    <location>
        <begin position="78"/>
        <end position="364"/>
    </location>
</feature>
<keyword evidence="3" id="KW-1185">Reference proteome</keyword>
<dbReference type="AlphaFoldDB" id="A0A9R1APT4"/>
<dbReference type="PANTHER" id="PTHR44259:SF111">
    <property type="entry name" value="OS04G0167600 PROTEIN"/>
    <property type="match status" value="1"/>
</dbReference>
<dbReference type="OMA" id="PEWICPR"/>